<sequence length="249" mass="27908">MNSILIPNDGFDFSKIHLSDPVPLPHDRVFAKILYGDTDNNLLIQAPSCKMKDGIKSIGNKKFTDLLFTNYNSNFIEWTANLEEYLTTYLYEKKSHWLKPAPGSSSGVEVDLESLQKEFIAPMKPYKKNHIMRVDIIGGTRGIKTDGLQVYDQNESPMRLEDIKNESSIICVLETIGITFSVKLNIKIELAVKQIMILEPTGGLQNCMIKPVTPVGQEIETDIKSVDAVAIVEDINSTVNDNIEMEGIE</sequence>
<protein>
    <submittedName>
        <fullName evidence="1">Uncharacterized protein</fullName>
    </submittedName>
</protein>
<organism evidence="1">
    <name type="scientific">marine sediment metagenome</name>
    <dbReference type="NCBI Taxonomy" id="412755"/>
    <lineage>
        <taxon>unclassified sequences</taxon>
        <taxon>metagenomes</taxon>
        <taxon>ecological metagenomes</taxon>
    </lineage>
</organism>
<gene>
    <name evidence="1" type="ORF">S01H1_04674</name>
</gene>
<accession>X0SWH6</accession>
<proteinExistence type="predicted"/>
<dbReference type="AlphaFoldDB" id="X0SWH6"/>
<name>X0SWH6_9ZZZZ</name>
<dbReference type="EMBL" id="BARS01002455">
    <property type="protein sequence ID" value="GAF85354.1"/>
    <property type="molecule type" value="Genomic_DNA"/>
</dbReference>
<comment type="caution">
    <text evidence="1">The sequence shown here is derived from an EMBL/GenBank/DDBJ whole genome shotgun (WGS) entry which is preliminary data.</text>
</comment>
<reference evidence="1" key="1">
    <citation type="journal article" date="2014" name="Front. Microbiol.">
        <title>High frequency of phylogenetically diverse reductive dehalogenase-homologous genes in deep subseafloor sedimentary metagenomes.</title>
        <authorList>
            <person name="Kawai M."/>
            <person name="Futagami T."/>
            <person name="Toyoda A."/>
            <person name="Takaki Y."/>
            <person name="Nishi S."/>
            <person name="Hori S."/>
            <person name="Arai W."/>
            <person name="Tsubouchi T."/>
            <person name="Morono Y."/>
            <person name="Uchiyama I."/>
            <person name="Ito T."/>
            <person name="Fujiyama A."/>
            <person name="Inagaki F."/>
            <person name="Takami H."/>
        </authorList>
    </citation>
    <scope>NUCLEOTIDE SEQUENCE</scope>
    <source>
        <strain evidence="1">Expedition CK06-06</strain>
    </source>
</reference>
<feature type="non-terminal residue" evidence="1">
    <location>
        <position position="249"/>
    </location>
</feature>
<evidence type="ECO:0000313" key="1">
    <source>
        <dbReference type="EMBL" id="GAF85354.1"/>
    </source>
</evidence>